<sequence length="73" mass="7836">MCRGTTSSDVSDEGTCNSLSGSINKPHKANDSRQEAIHVVRAKDEALGLNHFRFLKKLGRGDIGRCSSSSSTL</sequence>
<feature type="region of interest" description="Disordered" evidence="9">
    <location>
        <begin position="1"/>
        <end position="34"/>
    </location>
</feature>
<keyword evidence="4" id="KW-0547">Nucleotide-binding</keyword>
<keyword evidence="2" id="KW-0723">Serine/threonine-protein kinase</keyword>
<evidence type="ECO:0000256" key="1">
    <source>
        <dbReference type="ARBA" id="ARBA00012513"/>
    </source>
</evidence>
<dbReference type="GO" id="GO:0005524">
    <property type="term" value="F:ATP binding"/>
    <property type="evidence" value="ECO:0007669"/>
    <property type="project" value="UniProtKB-KW"/>
</dbReference>
<dbReference type="Proteomes" id="UP000009183">
    <property type="component" value="Chromosome 15"/>
</dbReference>
<evidence type="ECO:0000256" key="8">
    <source>
        <dbReference type="ARBA" id="ARBA00048679"/>
    </source>
</evidence>
<reference evidence="11" key="1">
    <citation type="journal article" date="2007" name="Nature">
        <title>The grapevine genome sequence suggests ancestral hexaploidization in major angiosperm phyla.</title>
        <authorList>
            <consortium name="The French-Italian Public Consortium for Grapevine Genome Characterization."/>
            <person name="Jaillon O."/>
            <person name="Aury J.-M."/>
            <person name="Noel B."/>
            <person name="Policriti A."/>
            <person name="Clepet C."/>
            <person name="Casagrande A."/>
            <person name="Choisne N."/>
            <person name="Aubourg S."/>
            <person name="Vitulo N."/>
            <person name="Jubin C."/>
            <person name="Vezzi A."/>
            <person name="Legeai F."/>
            <person name="Hugueney P."/>
            <person name="Dasilva C."/>
            <person name="Horner D."/>
            <person name="Mica E."/>
            <person name="Jublot D."/>
            <person name="Poulain J."/>
            <person name="Bruyere C."/>
            <person name="Billault A."/>
            <person name="Segurens B."/>
            <person name="Gouyvenoux M."/>
            <person name="Ugarte E."/>
            <person name="Cattonaro F."/>
            <person name="Anthouard V."/>
            <person name="Vico V."/>
            <person name="Del Fabbro C."/>
            <person name="Alaux M."/>
            <person name="Di Gaspero G."/>
            <person name="Dumas V."/>
            <person name="Felice N."/>
            <person name="Paillard S."/>
            <person name="Juman I."/>
            <person name="Moroldo M."/>
            <person name="Scalabrin S."/>
            <person name="Canaguier A."/>
            <person name="Le Clainche I."/>
            <person name="Malacrida G."/>
            <person name="Durand E."/>
            <person name="Pesole G."/>
            <person name="Laucou V."/>
            <person name="Chatelet P."/>
            <person name="Merdinoglu D."/>
            <person name="Delledonne M."/>
            <person name="Pezzotti M."/>
            <person name="Lecharny A."/>
            <person name="Scarpelli C."/>
            <person name="Artiguenave F."/>
            <person name="Pe M.E."/>
            <person name="Valle G."/>
            <person name="Morgante M."/>
            <person name="Caboche M."/>
            <person name="Adam-Blondon A.-F."/>
            <person name="Weissenbach J."/>
            <person name="Quetier F."/>
            <person name="Wincker P."/>
        </authorList>
    </citation>
    <scope>NUCLEOTIDE SEQUENCE [LARGE SCALE GENOMIC DNA]</scope>
    <source>
        <strain evidence="11">cv. Pinot noir / PN40024</strain>
    </source>
</reference>
<gene>
    <name evidence="10" type="ordered locus">VIT_15s0024g01040</name>
</gene>
<evidence type="ECO:0000256" key="3">
    <source>
        <dbReference type="ARBA" id="ARBA00022679"/>
    </source>
</evidence>
<keyword evidence="5" id="KW-0418">Kinase</keyword>
<dbReference type="EC" id="2.7.11.1" evidence="1"/>
<evidence type="ECO:0000313" key="10">
    <source>
        <dbReference type="EMBL" id="CCB62166.1"/>
    </source>
</evidence>
<evidence type="ECO:0000256" key="5">
    <source>
        <dbReference type="ARBA" id="ARBA00022777"/>
    </source>
</evidence>
<evidence type="ECO:0000256" key="6">
    <source>
        <dbReference type="ARBA" id="ARBA00022840"/>
    </source>
</evidence>
<comment type="catalytic activity">
    <reaction evidence="8">
        <text>L-seryl-[protein] + ATP = O-phospho-L-seryl-[protein] + ADP + H(+)</text>
        <dbReference type="Rhea" id="RHEA:17989"/>
        <dbReference type="Rhea" id="RHEA-COMP:9863"/>
        <dbReference type="Rhea" id="RHEA-COMP:11604"/>
        <dbReference type="ChEBI" id="CHEBI:15378"/>
        <dbReference type="ChEBI" id="CHEBI:29999"/>
        <dbReference type="ChEBI" id="CHEBI:30616"/>
        <dbReference type="ChEBI" id="CHEBI:83421"/>
        <dbReference type="ChEBI" id="CHEBI:456216"/>
        <dbReference type="EC" id="2.7.11.1"/>
    </reaction>
</comment>
<name>F6I5E8_VITVI</name>
<keyword evidence="3" id="KW-0808">Transferase</keyword>
<dbReference type="InParanoid" id="F6I5E8"/>
<evidence type="ECO:0000256" key="4">
    <source>
        <dbReference type="ARBA" id="ARBA00022741"/>
    </source>
</evidence>
<protein>
    <recommendedName>
        <fullName evidence="1">non-specific serine/threonine protein kinase</fullName>
        <ecNumber evidence="1">2.7.11.1</ecNumber>
    </recommendedName>
</protein>
<keyword evidence="11" id="KW-1185">Reference proteome</keyword>
<dbReference type="eggNOG" id="KOG0610">
    <property type="taxonomic scope" value="Eukaryota"/>
</dbReference>
<evidence type="ECO:0000313" key="11">
    <source>
        <dbReference type="Proteomes" id="UP000009183"/>
    </source>
</evidence>
<dbReference type="AlphaFoldDB" id="F6I5E8"/>
<dbReference type="PANTHER" id="PTHR45637">
    <property type="entry name" value="FLIPPASE KINASE 1-RELATED"/>
    <property type="match status" value="1"/>
</dbReference>
<feature type="compositionally biased region" description="Polar residues" evidence="9">
    <location>
        <begin position="1"/>
        <end position="23"/>
    </location>
</feature>
<proteinExistence type="predicted"/>
<evidence type="ECO:0000256" key="7">
    <source>
        <dbReference type="ARBA" id="ARBA00047899"/>
    </source>
</evidence>
<dbReference type="EMBL" id="FN596748">
    <property type="protein sequence ID" value="CCB62166.1"/>
    <property type="molecule type" value="Genomic_DNA"/>
</dbReference>
<keyword evidence="6" id="KW-0067">ATP-binding</keyword>
<accession>F6I5E8</accession>
<evidence type="ECO:0000256" key="9">
    <source>
        <dbReference type="SAM" id="MobiDB-lite"/>
    </source>
</evidence>
<evidence type="ECO:0000256" key="2">
    <source>
        <dbReference type="ARBA" id="ARBA00022527"/>
    </source>
</evidence>
<dbReference type="PaxDb" id="29760-VIT_15s0024g01040.t01"/>
<organism evidence="10 11">
    <name type="scientific">Vitis vinifera</name>
    <name type="common">Grape</name>
    <dbReference type="NCBI Taxonomy" id="29760"/>
    <lineage>
        <taxon>Eukaryota</taxon>
        <taxon>Viridiplantae</taxon>
        <taxon>Streptophyta</taxon>
        <taxon>Embryophyta</taxon>
        <taxon>Tracheophyta</taxon>
        <taxon>Spermatophyta</taxon>
        <taxon>Magnoliopsida</taxon>
        <taxon>eudicotyledons</taxon>
        <taxon>Gunneridae</taxon>
        <taxon>Pentapetalae</taxon>
        <taxon>rosids</taxon>
        <taxon>Vitales</taxon>
        <taxon>Vitaceae</taxon>
        <taxon>Viteae</taxon>
        <taxon>Vitis</taxon>
    </lineage>
</organism>
<comment type="catalytic activity">
    <reaction evidence="7">
        <text>L-threonyl-[protein] + ATP = O-phospho-L-threonyl-[protein] + ADP + H(+)</text>
        <dbReference type="Rhea" id="RHEA:46608"/>
        <dbReference type="Rhea" id="RHEA-COMP:11060"/>
        <dbReference type="Rhea" id="RHEA-COMP:11605"/>
        <dbReference type="ChEBI" id="CHEBI:15378"/>
        <dbReference type="ChEBI" id="CHEBI:30013"/>
        <dbReference type="ChEBI" id="CHEBI:30616"/>
        <dbReference type="ChEBI" id="CHEBI:61977"/>
        <dbReference type="ChEBI" id="CHEBI:456216"/>
        <dbReference type="EC" id="2.7.11.1"/>
    </reaction>
</comment>
<dbReference type="HOGENOM" id="CLU_2709888_0_0_1"/>
<dbReference type="GO" id="GO:0004674">
    <property type="term" value="F:protein serine/threonine kinase activity"/>
    <property type="evidence" value="ECO:0007669"/>
    <property type="project" value="UniProtKB-KW"/>
</dbReference>